<dbReference type="Proteomes" id="UP000026962">
    <property type="component" value="Chromosome 2"/>
</dbReference>
<dbReference type="AlphaFoldDB" id="A0A0E0JWL6"/>
<organism evidence="2">
    <name type="scientific">Oryza punctata</name>
    <name type="common">Red rice</name>
    <dbReference type="NCBI Taxonomy" id="4537"/>
    <lineage>
        <taxon>Eukaryota</taxon>
        <taxon>Viridiplantae</taxon>
        <taxon>Streptophyta</taxon>
        <taxon>Embryophyta</taxon>
        <taxon>Tracheophyta</taxon>
        <taxon>Spermatophyta</taxon>
        <taxon>Magnoliopsida</taxon>
        <taxon>Liliopsida</taxon>
        <taxon>Poales</taxon>
        <taxon>Poaceae</taxon>
        <taxon>BOP clade</taxon>
        <taxon>Oryzoideae</taxon>
        <taxon>Oryzeae</taxon>
        <taxon>Oryzinae</taxon>
        <taxon>Oryza</taxon>
    </lineage>
</organism>
<feature type="region of interest" description="Disordered" evidence="1">
    <location>
        <begin position="188"/>
        <end position="216"/>
    </location>
</feature>
<dbReference type="EnsemblPlants" id="OPUNC02G05960.1">
    <property type="protein sequence ID" value="OPUNC02G05960.1"/>
    <property type="gene ID" value="OPUNC02G05960"/>
</dbReference>
<evidence type="ECO:0000313" key="3">
    <source>
        <dbReference type="Proteomes" id="UP000026962"/>
    </source>
</evidence>
<proteinExistence type="predicted"/>
<protein>
    <submittedName>
        <fullName evidence="2">Uncharacterized protein</fullName>
    </submittedName>
</protein>
<keyword evidence="3" id="KW-1185">Reference proteome</keyword>
<evidence type="ECO:0000256" key="1">
    <source>
        <dbReference type="SAM" id="MobiDB-lite"/>
    </source>
</evidence>
<sequence>MLRRTISLSRTSSRRRPRSPLRILKLKRACMLSLIFEGTSYSRRGGNVIDVKDKEEKQQVVELYPMEDHLKVRKNPEESSTQWTTSIAEVCWRETIHAEAATKKAHRKLGDEVVGVRRFGGGDDLLRRGVLLAEQDVLPDAGGEQRRLLAHEPHLRSQPLEPEPPDVHAVDHHLAGRWVVEPLQQRDHRRLAGPAATDKRHGAPRRHAQAEADEDGALRPRRVAEPHVPELHLAGDVAQLVAGVALGVDLWYPPDHLQDPLRRRARLRESARLAVAIAGAAVAVAALECNSSGSSWARTGARIRTTLTLELNSWTSSAPPPKSLYMRPVMSSNTGIEIPSPTAPKSPSTINITSAASACMNTVMNDPSIGFAFAFAFPAPPSSPPPMAAVMPAGSARLLLPLHPPSVTVCT</sequence>
<dbReference type="Gramene" id="OPUNC02G05960.1">
    <property type="protein sequence ID" value="OPUNC02G05960.1"/>
    <property type="gene ID" value="OPUNC02G05960"/>
</dbReference>
<dbReference type="HOGENOM" id="CLU_669731_0_0_1"/>
<reference evidence="2" key="2">
    <citation type="submission" date="2018-05" db="EMBL/GenBank/DDBJ databases">
        <title>OpunRS2 (Oryza punctata Reference Sequence Version 2).</title>
        <authorList>
            <person name="Zhang J."/>
            <person name="Kudrna D."/>
            <person name="Lee S."/>
            <person name="Talag J."/>
            <person name="Welchert J."/>
            <person name="Wing R.A."/>
        </authorList>
    </citation>
    <scope>NUCLEOTIDE SEQUENCE [LARGE SCALE GENOMIC DNA]</scope>
</reference>
<accession>A0A0E0JWL6</accession>
<name>A0A0E0JWL6_ORYPU</name>
<dbReference type="STRING" id="4537.A0A0E0JWL6"/>
<reference evidence="2" key="1">
    <citation type="submission" date="2015-04" db="UniProtKB">
        <authorList>
            <consortium name="EnsemblPlants"/>
        </authorList>
    </citation>
    <scope>IDENTIFICATION</scope>
</reference>
<evidence type="ECO:0000313" key="2">
    <source>
        <dbReference type="EnsemblPlants" id="OPUNC02G05960.1"/>
    </source>
</evidence>